<dbReference type="RefSeq" id="XP_007700040.1">
    <property type="nucleotide sequence ID" value="XM_007701850.1"/>
</dbReference>
<feature type="transmembrane region" description="Helical" evidence="1">
    <location>
        <begin position="12"/>
        <end position="33"/>
    </location>
</feature>
<dbReference type="GeneID" id="19136684"/>
<dbReference type="EMBL" id="KB445643">
    <property type="protein sequence ID" value="EMD64173.1"/>
    <property type="molecule type" value="Genomic_DNA"/>
</dbReference>
<dbReference type="HOGENOM" id="CLU_2249906_0_0_1"/>
<organism evidence="2 3">
    <name type="scientific">Cochliobolus sativus (strain ND90Pr / ATCC 201652)</name>
    <name type="common">Common root rot and spot blotch fungus</name>
    <name type="synonym">Bipolaris sorokiniana</name>
    <dbReference type="NCBI Taxonomy" id="665912"/>
    <lineage>
        <taxon>Eukaryota</taxon>
        <taxon>Fungi</taxon>
        <taxon>Dikarya</taxon>
        <taxon>Ascomycota</taxon>
        <taxon>Pezizomycotina</taxon>
        <taxon>Dothideomycetes</taxon>
        <taxon>Pleosporomycetidae</taxon>
        <taxon>Pleosporales</taxon>
        <taxon>Pleosporineae</taxon>
        <taxon>Pleosporaceae</taxon>
        <taxon>Bipolaris</taxon>
    </lineage>
</organism>
<dbReference type="AlphaFoldDB" id="M2SA43"/>
<proteinExistence type="predicted"/>
<evidence type="ECO:0000256" key="1">
    <source>
        <dbReference type="SAM" id="Phobius"/>
    </source>
</evidence>
<keyword evidence="3" id="KW-1185">Reference proteome</keyword>
<accession>M2SA43</accession>
<evidence type="ECO:0000313" key="2">
    <source>
        <dbReference type="EMBL" id="EMD64173.1"/>
    </source>
</evidence>
<keyword evidence="1" id="KW-0472">Membrane</keyword>
<reference evidence="3" key="2">
    <citation type="journal article" date="2013" name="PLoS Genet.">
        <title>Comparative genome structure, secondary metabolite, and effector coding capacity across Cochliobolus pathogens.</title>
        <authorList>
            <person name="Condon B.J."/>
            <person name="Leng Y."/>
            <person name="Wu D."/>
            <person name="Bushley K.E."/>
            <person name="Ohm R.A."/>
            <person name="Otillar R."/>
            <person name="Martin J."/>
            <person name="Schackwitz W."/>
            <person name="Grimwood J."/>
            <person name="MohdZainudin N."/>
            <person name="Xue C."/>
            <person name="Wang R."/>
            <person name="Manning V.A."/>
            <person name="Dhillon B."/>
            <person name="Tu Z.J."/>
            <person name="Steffenson B.J."/>
            <person name="Salamov A."/>
            <person name="Sun H."/>
            <person name="Lowry S."/>
            <person name="LaButti K."/>
            <person name="Han J."/>
            <person name="Copeland A."/>
            <person name="Lindquist E."/>
            <person name="Barry K."/>
            <person name="Schmutz J."/>
            <person name="Baker S.E."/>
            <person name="Ciuffetti L.M."/>
            <person name="Grigoriev I.V."/>
            <person name="Zhong S."/>
            <person name="Turgeon B.G."/>
        </authorList>
    </citation>
    <scope>NUCLEOTIDE SEQUENCE [LARGE SCALE GENOMIC DNA]</scope>
    <source>
        <strain evidence="3">ND90Pr / ATCC 201652</strain>
    </source>
</reference>
<name>M2SA43_COCSN</name>
<keyword evidence="1" id="KW-1133">Transmembrane helix</keyword>
<dbReference type="KEGG" id="bsc:COCSADRAFT_322086"/>
<protein>
    <submittedName>
        <fullName evidence="2">Uncharacterized protein</fullName>
    </submittedName>
</protein>
<evidence type="ECO:0000313" key="3">
    <source>
        <dbReference type="Proteomes" id="UP000016934"/>
    </source>
</evidence>
<dbReference type="Proteomes" id="UP000016934">
    <property type="component" value="Unassembled WGS sequence"/>
</dbReference>
<keyword evidence="1" id="KW-0812">Transmembrane</keyword>
<sequence>MPNMSGGEGKTTILCSWITLLSIVSNCIPLLLLQLPSICYIVQLIQLTQSSIANPLTLLQLYIIKLLQVFKHAFIPSSTPLPLSSLITPKLQPCTMTEIQPKKK</sequence>
<reference evidence="2 3" key="1">
    <citation type="journal article" date="2012" name="PLoS Pathog.">
        <title>Diverse lifestyles and strategies of plant pathogenesis encoded in the genomes of eighteen Dothideomycetes fungi.</title>
        <authorList>
            <person name="Ohm R.A."/>
            <person name="Feau N."/>
            <person name="Henrissat B."/>
            <person name="Schoch C.L."/>
            <person name="Horwitz B.A."/>
            <person name="Barry K.W."/>
            <person name="Condon B.J."/>
            <person name="Copeland A.C."/>
            <person name="Dhillon B."/>
            <person name="Glaser F."/>
            <person name="Hesse C.N."/>
            <person name="Kosti I."/>
            <person name="LaButti K."/>
            <person name="Lindquist E.A."/>
            <person name="Lucas S."/>
            <person name="Salamov A.A."/>
            <person name="Bradshaw R.E."/>
            <person name="Ciuffetti L."/>
            <person name="Hamelin R.C."/>
            <person name="Kema G.H.J."/>
            <person name="Lawrence C."/>
            <person name="Scott J.A."/>
            <person name="Spatafora J.W."/>
            <person name="Turgeon B.G."/>
            <person name="de Wit P.J.G.M."/>
            <person name="Zhong S."/>
            <person name="Goodwin S.B."/>
            <person name="Grigoriev I.V."/>
        </authorList>
    </citation>
    <scope>NUCLEOTIDE SEQUENCE [LARGE SCALE GENOMIC DNA]</scope>
    <source>
        <strain evidence="3">ND90Pr / ATCC 201652</strain>
    </source>
</reference>
<gene>
    <name evidence="2" type="ORF">COCSADRAFT_322086</name>
</gene>